<dbReference type="GO" id="GO:0006508">
    <property type="term" value="P:proteolysis"/>
    <property type="evidence" value="ECO:0007669"/>
    <property type="project" value="UniProtKB-KW"/>
</dbReference>
<dbReference type="InterPro" id="IPR040043">
    <property type="entry name" value="ACTMAP"/>
</dbReference>
<dbReference type="OrthoDB" id="198816at2759"/>
<comment type="similarity">
    <text evidence="4">Belongs to the ACTMAP family.</text>
</comment>
<evidence type="ECO:0000256" key="4">
    <source>
        <dbReference type="ARBA" id="ARBA00034725"/>
    </source>
</evidence>
<keyword evidence="10" id="KW-1185">Reference proteome</keyword>
<dbReference type="EMBL" id="CAJFDI010000005">
    <property type="protein sequence ID" value="CAD5231998.1"/>
    <property type="molecule type" value="Genomic_DNA"/>
</dbReference>
<name>A0A1I7RN75_BURXY</name>
<accession>A0A1I7RN75</accession>
<comment type="catalytic activity">
    <reaction evidence="7">
        <text>N-terminal N(alpha)-acetyl-L-cysteinyl-L-aspartyl-[protein] + H2O = N-terminal L-aspartyl-[protein] + N-acetyl-L-cysteine</text>
        <dbReference type="Rhea" id="RHEA:74579"/>
        <dbReference type="Rhea" id="RHEA-COMP:12669"/>
        <dbReference type="Rhea" id="RHEA-COMP:18395"/>
        <dbReference type="ChEBI" id="CHEBI:15377"/>
        <dbReference type="ChEBI" id="CHEBI:64720"/>
        <dbReference type="ChEBI" id="CHEBI:78236"/>
        <dbReference type="ChEBI" id="CHEBI:193599"/>
    </reaction>
    <physiologicalReaction direction="left-to-right" evidence="7">
        <dbReference type="Rhea" id="RHEA:74580"/>
    </physiologicalReaction>
</comment>
<dbReference type="AlphaFoldDB" id="A0A1I7RN75"/>
<dbReference type="EMBL" id="CAJFCV020000005">
    <property type="protein sequence ID" value="CAG9123722.1"/>
    <property type="molecule type" value="Genomic_DNA"/>
</dbReference>
<evidence type="ECO:0000256" key="2">
    <source>
        <dbReference type="ARBA" id="ARBA00022670"/>
    </source>
</evidence>
<gene>
    <name evidence="8" type="ORF">BXYJ_LOCUS12089</name>
</gene>
<evidence type="ECO:0000313" key="11">
    <source>
        <dbReference type="WBParaSite" id="BXY_0216100.1"/>
    </source>
</evidence>
<dbReference type="Proteomes" id="UP000582659">
    <property type="component" value="Unassembled WGS sequence"/>
</dbReference>
<keyword evidence="2" id="KW-0645">Protease</keyword>
<dbReference type="Pfam" id="PF21646">
    <property type="entry name" value="ACTMAP-like_C"/>
    <property type="match status" value="1"/>
</dbReference>
<keyword evidence="1" id="KW-0031">Aminopeptidase</keyword>
<organism evidence="9 11">
    <name type="scientific">Bursaphelenchus xylophilus</name>
    <name type="common">Pinewood nematode worm</name>
    <name type="synonym">Aphelenchoides xylophilus</name>
    <dbReference type="NCBI Taxonomy" id="6326"/>
    <lineage>
        <taxon>Eukaryota</taxon>
        <taxon>Metazoa</taxon>
        <taxon>Ecdysozoa</taxon>
        <taxon>Nematoda</taxon>
        <taxon>Chromadorea</taxon>
        <taxon>Rhabditida</taxon>
        <taxon>Tylenchina</taxon>
        <taxon>Tylenchomorpha</taxon>
        <taxon>Aphelenchoidea</taxon>
        <taxon>Aphelenchoididae</taxon>
        <taxon>Bursaphelenchus</taxon>
    </lineage>
</organism>
<evidence type="ECO:0000256" key="7">
    <source>
        <dbReference type="ARBA" id="ARBA00049041"/>
    </source>
</evidence>
<proteinExistence type="inferred from homology"/>
<sequence>MELFGTLFSHRLSSIRETDSEEVAHGVLRCAEPVKFDLQKGPTCGPVAQVILSKLFATSEISVEEIVEYNRSKSYTTVGECFSVDWMRESCAHFFPELSSLSESFPTSIGLVRNLKDEALYLVPYDSGKDHGPVSQNGVSAHWCIIIGYFIITNQIDDEILKFREEDLYLVTYQGKSRNPGLWKYTALRASNAQLNTYDKQDMAMDIGGIQAGLKGRVVRIQGGQGHRMKIVNFRM</sequence>
<reference evidence="11" key="1">
    <citation type="submission" date="2016-11" db="UniProtKB">
        <authorList>
            <consortium name="WormBaseParasite"/>
        </authorList>
    </citation>
    <scope>IDENTIFICATION</scope>
</reference>
<evidence type="ECO:0000313" key="9">
    <source>
        <dbReference type="Proteomes" id="UP000095284"/>
    </source>
</evidence>
<protein>
    <recommendedName>
        <fullName evidence="5">Actin maturation protease</fullName>
    </recommendedName>
    <alternativeName>
        <fullName evidence="6">Actin aminopeptidase ACTMAP</fullName>
    </alternativeName>
</protein>
<dbReference type="WBParaSite" id="BXY_0216100.1">
    <property type="protein sequence ID" value="BXY_0216100.1"/>
    <property type="gene ID" value="BXY_0216100"/>
</dbReference>
<keyword evidence="3" id="KW-0378">Hydrolase</keyword>
<evidence type="ECO:0000313" key="10">
    <source>
        <dbReference type="Proteomes" id="UP000659654"/>
    </source>
</evidence>
<dbReference type="PANTHER" id="PTHR28631">
    <property type="entry name" value="UPF0692 PROTEIN C19ORF54"/>
    <property type="match status" value="1"/>
</dbReference>
<evidence type="ECO:0000256" key="5">
    <source>
        <dbReference type="ARBA" id="ARBA00034848"/>
    </source>
</evidence>
<dbReference type="Proteomes" id="UP000659654">
    <property type="component" value="Unassembled WGS sequence"/>
</dbReference>
<dbReference type="GO" id="GO:0004177">
    <property type="term" value="F:aminopeptidase activity"/>
    <property type="evidence" value="ECO:0007669"/>
    <property type="project" value="UniProtKB-KW"/>
</dbReference>
<dbReference type="PANTHER" id="PTHR28631:SF1">
    <property type="entry name" value="ACTIN MATURATION PROTEASE"/>
    <property type="match status" value="1"/>
</dbReference>
<evidence type="ECO:0000256" key="1">
    <source>
        <dbReference type="ARBA" id="ARBA00022438"/>
    </source>
</evidence>
<dbReference type="eggNOG" id="ENOG502QQQD">
    <property type="taxonomic scope" value="Eukaryota"/>
</dbReference>
<evidence type="ECO:0000256" key="3">
    <source>
        <dbReference type="ARBA" id="ARBA00022801"/>
    </source>
</evidence>
<evidence type="ECO:0000256" key="6">
    <source>
        <dbReference type="ARBA" id="ARBA00034908"/>
    </source>
</evidence>
<evidence type="ECO:0000313" key="8">
    <source>
        <dbReference type="EMBL" id="CAD5231998.1"/>
    </source>
</evidence>
<dbReference type="Proteomes" id="UP000095284">
    <property type="component" value="Unplaced"/>
</dbReference>
<reference evidence="8" key="2">
    <citation type="submission" date="2020-09" db="EMBL/GenBank/DDBJ databases">
        <authorList>
            <person name="Kikuchi T."/>
        </authorList>
    </citation>
    <scope>NUCLEOTIDE SEQUENCE</scope>
    <source>
        <strain evidence="8">Ka4C1</strain>
    </source>
</reference>